<accession>A0ABV1AEM2</accession>
<evidence type="ECO:0000313" key="2">
    <source>
        <dbReference type="Proteomes" id="UP001469553"/>
    </source>
</evidence>
<proteinExistence type="predicted"/>
<keyword evidence="2" id="KW-1185">Reference proteome</keyword>
<name>A0ABV1AEM2_9TELE</name>
<reference evidence="1 2" key="1">
    <citation type="submission" date="2021-06" db="EMBL/GenBank/DDBJ databases">
        <authorList>
            <person name="Palmer J.M."/>
        </authorList>
    </citation>
    <scope>NUCLEOTIDE SEQUENCE [LARGE SCALE GENOMIC DNA]</scope>
    <source>
        <strain evidence="1 2">AS_MEX2019</strain>
        <tissue evidence="1">Muscle</tissue>
    </source>
</reference>
<comment type="caution">
    <text evidence="1">The sequence shown here is derived from an EMBL/GenBank/DDBJ whole genome shotgun (WGS) entry which is preliminary data.</text>
</comment>
<dbReference type="EMBL" id="JAHRIP010089492">
    <property type="protein sequence ID" value="MEQ2316635.1"/>
    <property type="molecule type" value="Genomic_DNA"/>
</dbReference>
<evidence type="ECO:0000313" key="1">
    <source>
        <dbReference type="EMBL" id="MEQ2316635.1"/>
    </source>
</evidence>
<protein>
    <submittedName>
        <fullName evidence="1">Uncharacterized protein</fullName>
    </submittedName>
</protein>
<organism evidence="1 2">
    <name type="scientific">Ameca splendens</name>
    <dbReference type="NCBI Taxonomy" id="208324"/>
    <lineage>
        <taxon>Eukaryota</taxon>
        <taxon>Metazoa</taxon>
        <taxon>Chordata</taxon>
        <taxon>Craniata</taxon>
        <taxon>Vertebrata</taxon>
        <taxon>Euteleostomi</taxon>
        <taxon>Actinopterygii</taxon>
        <taxon>Neopterygii</taxon>
        <taxon>Teleostei</taxon>
        <taxon>Neoteleostei</taxon>
        <taxon>Acanthomorphata</taxon>
        <taxon>Ovalentaria</taxon>
        <taxon>Atherinomorphae</taxon>
        <taxon>Cyprinodontiformes</taxon>
        <taxon>Goodeidae</taxon>
        <taxon>Ameca</taxon>
    </lineage>
</organism>
<dbReference type="Proteomes" id="UP001469553">
    <property type="component" value="Unassembled WGS sequence"/>
</dbReference>
<gene>
    <name evidence="1" type="ORF">AMECASPLE_034382</name>
</gene>
<sequence>MNISPLACKCSGDDQQEGAGRTVEAVVRSDGLSPQKDKSYLNFAVIGWHYSTEGSSTALQTPPQWISSLLLQAQP</sequence>